<reference evidence="19 20" key="1">
    <citation type="submission" date="2018-08" db="EMBL/GenBank/DDBJ databases">
        <title>Horizontal acquisition of hydrogen conversion ability and other habitat adaptations in Hydrogenovibrio crunogenus strains.</title>
        <authorList>
            <person name="Gonnella G."/>
            <person name="Adam N."/>
            <person name="Perner M."/>
        </authorList>
    </citation>
    <scope>NUCLEOTIDE SEQUENCE [LARGE SCALE GENOMIC DNA]</scope>
    <source>
        <strain evidence="19 20">SP-41</strain>
    </source>
</reference>
<dbReference type="SUPFAM" id="SSF103190">
    <property type="entry name" value="Sensory domain-like"/>
    <property type="match status" value="1"/>
</dbReference>
<evidence type="ECO:0000256" key="14">
    <source>
        <dbReference type="SAM" id="Phobius"/>
    </source>
</evidence>
<feature type="transmembrane region" description="Helical" evidence="14">
    <location>
        <begin position="309"/>
        <end position="324"/>
    </location>
</feature>
<dbReference type="InterPro" id="IPR001789">
    <property type="entry name" value="Sig_transdc_resp-reg_receiver"/>
</dbReference>
<dbReference type="InterPro" id="IPR029151">
    <property type="entry name" value="Sensor-like_sf"/>
</dbReference>
<dbReference type="OrthoDB" id="9772100at2"/>
<feature type="domain" description="Response regulatory" evidence="16">
    <location>
        <begin position="892"/>
        <end position="1006"/>
    </location>
</feature>
<evidence type="ECO:0000259" key="17">
    <source>
        <dbReference type="PROSITE" id="PS50112"/>
    </source>
</evidence>
<feature type="transmembrane region" description="Helical" evidence="14">
    <location>
        <begin position="452"/>
        <end position="474"/>
    </location>
</feature>
<proteinExistence type="predicted"/>
<keyword evidence="5 13" id="KW-0597">Phosphoprotein</keyword>
<keyword evidence="11 14" id="KW-1133">Transmembrane helix</keyword>
<dbReference type="SMART" id="SM00388">
    <property type="entry name" value="HisKA"/>
    <property type="match status" value="1"/>
</dbReference>
<dbReference type="EMBL" id="CP032096">
    <property type="protein sequence ID" value="QBZ82213.1"/>
    <property type="molecule type" value="Genomic_DNA"/>
</dbReference>
<gene>
    <name evidence="19" type="primary">cckA</name>
    <name evidence="19" type="ORF">GHNINEIG_00237</name>
</gene>
<evidence type="ECO:0000256" key="8">
    <source>
        <dbReference type="ARBA" id="ARBA00022741"/>
    </source>
</evidence>
<dbReference type="GO" id="GO:0005524">
    <property type="term" value="F:ATP binding"/>
    <property type="evidence" value="ECO:0007669"/>
    <property type="project" value="UniProtKB-KW"/>
</dbReference>
<dbReference type="InterPro" id="IPR011006">
    <property type="entry name" value="CheY-like_superfamily"/>
</dbReference>
<evidence type="ECO:0000256" key="9">
    <source>
        <dbReference type="ARBA" id="ARBA00022777"/>
    </source>
</evidence>
<evidence type="ECO:0000256" key="7">
    <source>
        <dbReference type="ARBA" id="ARBA00022692"/>
    </source>
</evidence>
<dbReference type="PANTHER" id="PTHR43065">
    <property type="entry name" value="SENSOR HISTIDINE KINASE"/>
    <property type="match status" value="1"/>
</dbReference>
<dbReference type="PROSITE" id="PS50109">
    <property type="entry name" value="HIS_KIN"/>
    <property type="match status" value="1"/>
</dbReference>
<dbReference type="InterPro" id="IPR036890">
    <property type="entry name" value="HATPase_C_sf"/>
</dbReference>
<dbReference type="Pfam" id="PF21623">
    <property type="entry name" value="HK_sensor_dom_bact"/>
    <property type="match status" value="1"/>
</dbReference>
<dbReference type="SUPFAM" id="SSF55874">
    <property type="entry name" value="ATPase domain of HSP90 chaperone/DNA topoisomerase II/histidine kinase"/>
    <property type="match status" value="1"/>
</dbReference>
<dbReference type="Pfam" id="PF13426">
    <property type="entry name" value="PAS_9"/>
    <property type="match status" value="1"/>
</dbReference>
<dbReference type="InterPro" id="IPR005467">
    <property type="entry name" value="His_kinase_dom"/>
</dbReference>
<evidence type="ECO:0000259" key="16">
    <source>
        <dbReference type="PROSITE" id="PS50110"/>
    </source>
</evidence>
<dbReference type="SMART" id="SM00448">
    <property type="entry name" value="REC"/>
    <property type="match status" value="1"/>
</dbReference>
<evidence type="ECO:0000313" key="20">
    <source>
        <dbReference type="Proteomes" id="UP000296201"/>
    </source>
</evidence>
<dbReference type="Pfam" id="PF02518">
    <property type="entry name" value="HATPase_c"/>
    <property type="match status" value="1"/>
</dbReference>
<evidence type="ECO:0000256" key="10">
    <source>
        <dbReference type="ARBA" id="ARBA00022840"/>
    </source>
</evidence>
<dbReference type="NCBIfam" id="TIGR00229">
    <property type="entry name" value="sensory_box"/>
    <property type="match status" value="1"/>
</dbReference>
<dbReference type="InterPro" id="IPR000014">
    <property type="entry name" value="PAS"/>
</dbReference>
<dbReference type="PANTHER" id="PTHR43065:SF42">
    <property type="entry name" value="TWO-COMPONENT SENSOR PPRA"/>
    <property type="match status" value="1"/>
</dbReference>
<dbReference type="EC" id="2.7.13.3" evidence="3"/>
<dbReference type="SUPFAM" id="SSF47384">
    <property type="entry name" value="Homodimeric domain of signal transducing histidine kinase"/>
    <property type="match status" value="1"/>
</dbReference>
<evidence type="ECO:0000256" key="13">
    <source>
        <dbReference type="PROSITE-ProRule" id="PRU00169"/>
    </source>
</evidence>
<feature type="transmembrane region" description="Helical" evidence="14">
    <location>
        <begin position="20"/>
        <end position="42"/>
    </location>
</feature>
<dbReference type="PRINTS" id="PR00344">
    <property type="entry name" value="BCTRLSENSOR"/>
</dbReference>
<dbReference type="CDD" id="cd00082">
    <property type="entry name" value="HisKA"/>
    <property type="match status" value="1"/>
</dbReference>
<keyword evidence="9 19" id="KW-0418">Kinase</keyword>
<evidence type="ECO:0000259" key="18">
    <source>
        <dbReference type="PROSITE" id="PS50113"/>
    </source>
</evidence>
<dbReference type="InterPro" id="IPR003594">
    <property type="entry name" value="HATPase_dom"/>
</dbReference>
<dbReference type="InterPro" id="IPR036097">
    <property type="entry name" value="HisK_dim/P_sf"/>
</dbReference>
<evidence type="ECO:0000256" key="1">
    <source>
        <dbReference type="ARBA" id="ARBA00000085"/>
    </source>
</evidence>
<organism evidence="19 20">
    <name type="scientific">Hydrogenovibrio crunogenus</name>
    <dbReference type="NCBI Taxonomy" id="39765"/>
    <lineage>
        <taxon>Bacteria</taxon>
        <taxon>Pseudomonadati</taxon>
        <taxon>Pseudomonadota</taxon>
        <taxon>Gammaproteobacteria</taxon>
        <taxon>Thiotrichales</taxon>
        <taxon>Piscirickettsiaceae</taxon>
        <taxon>Hydrogenovibrio</taxon>
    </lineage>
</organism>
<dbReference type="PROSITE" id="PS50113">
    <property type="entry name" value="PAC"/>
    <property type="match status" value="1"/>
</dbReference>
<dbReference type="AlphaFoldDB" id="A0A4P7NWX2"/>
<name>A0A4P7NWX2_9GAMM</name>
<protein>
    <recommendedName>
        <fullName evidence="3">histidine kinase</fullName>
        <ecNumber evidence="3">2.7.13.3</ecNumber>
    </recommendedName>
</protein>
<dbReference type="InterPro" id="IPR048760">
    <property type="entry name" value="VP0354-like_sensor_dom"/>
</dbReference>
<dbReference type="SUPFAM" id="SSF55785">
    <property type="entry name" value="PYP-like sensor domain (PAS domain)"/>
    <property type="match status" value="1"/>
</dbReference>
<evidence type="ECO:0000256" key="11">
    <source>
        <dbReference type="ARBA" id="ARBA00022989"/>
    </source>
</evidence>
<comment type="subcellular location">
    <subcellularLocation>
        <location evidence="2">Cell membrane</location>
        <topology evidence="2">Multi-pass membrane protein</topology>
    </subcellularLocation>
</comment>
<dbReference type="InterPro" id="IPR003661">
    <property type="entry name" value="HisK_dim/P_dom"/>
</dbReference>
<evidence type="ECO:0000256" key="5">
    <source>
        <dbReference type="ARBA" id="ARBA00022553"/>
    </source>
</evidence>
<keyword evidence="20" id="KW-1185">Reference proteome</keyword>
<keyword evidence="14" id="KW-0472">Membrane</keyword>
<keyword evidence="7 14" id="KW-0812">Transmembrane</keyword>
<evidence type="ECO:0000256" key="6">
    <source>
        <dbReference type="ARBA" id="ARBA00022679"/>
    </source>
</evidence>
<dbReference type="CDD" id="cd00130">
    <property type="entry name" value="PAS"/>
    <property type="match status" value="1"/>
</dbReference>
<keyword evidence="8" id="KW-0547">Nucleotide-binding</keyword>
<dbReference type="SUPFAM" id="SSF52172">
    <property type="entry name" value="CheY-like"/>
    <property type="match status" value="1"/>
</dbReference>
<dbReference type="Gene3D" id="3.40.50.2300">
    <property type="match status" value="1"/>
</dbReference>
<keyword evidence="4" id="KW-1003">Cell membrane</keyword>
<dbReference type="GO" id="GO:0000155">
    <property type="term" value="F:phosphorelay sensor kinase activity"/>
    <property type="evidence" value="ECO:0007669"/>
    <property type="project" value="InterPro"/>
</dbReference>
<evidence type="ECO:0000256" key="3">
    <source>
        <dbReference type="ARBA" id="ARBA00012438"/>
    </source>
</evidence>
<feature type="modified residue" description="4-aspartylphosphate" evidence="13">
    <location>
        <position position="941"/>
    </location>
</feature>
<dbReference type="Proteomes" id="UP000296201">
    <property type="component" value="Chromosome"/>
</dbReference>
<dbReference type="InterPro" id="IPR035965">
    <property type="entry name" value="PAS-like_dom_sf"/>
</dbReference>
<feature type="domain" description="PAC" evidence="18">
    <location>
        <begin position="566"/>
        <end position="616"/>
    </location>
</feature>
<feature type="transmembrane region" description="Helical" evidence="14">
    <location>
        <begin position="336"/>
        <end position="355"/>
    </location>
</feature>
<dbReference type="GO" id="GO:0005886">
    <property type="term" value="C:plasma membrane"/>
    <property type="evidence" value="ECO:0007669"/>
    <property type="project" value="UniProtKB-SubCell"/>
</dbReference>
<keyword evidence="10" id="KW-0067">ATP-binding</keyword>
<dbReference type="Pfam" id="PF00072">
    <property type="entry name" value="Response_reg"/>
    <property type="match status" value="1"/>
</dbReference>
<dbReference type="PROSITE" id="PS50112">
    <property type="entry name" value="PAS"/>
    <property type="match status" value="1"/>
</dbReference>
<dbReference type="SMART" id="SM00387">
    <property type="entry name" value="HATPase_c"/>
    <property type="match status" value="1"/>
</dbReference>
<dbReference type="Gene3D" id="3.30.565.10">
    <property type="entry name" value="Histidine kinase-like ATPase, C-terminal domain"/>
    <property type="match status" value="1"/>
</dbReference>
<evidence type="ECO:0000313" key="19">
    <source>
        <dbReference type="EMBL" id="QBZ82213.1"/>
    </source>
</evidence>
<sequence length="1019" mass="115683">MLLRLYKESFVTSWKKGGKVFALTFLLGICVVFFFIYIYLLVDAEGKKERIQLHNEHLSLAADTLINEWVGGMAQNVLFLAEETTSLTQNSPRLNLTLLRNLYFNFINHQQVLGQIRYISNAGQEMIRFNQTPAGVKEVTSEHLQDKSTRYYFKDAVDLKNGQLAISKLDLNIENNRVEIPIKPTLRISTPIFDIEGQRQGVLVVNFLVHDLLAKLDNLKRESQQQLWIVNQRFDWVLAPPDQMILGEQQGFHQDDLFAKYPELAKVLSIEHSPPSFWHEAGRLLYVHAIQLFDSPEVMQNAVMKNRSGMFYIICVMPDLPTWYTQLLHDERLKQWAVQLSILIFLFSLALGFYANKSASLQRHNLYQKKLFDNFFNRSPNGLFLCDQDGAIVFQNEAGHILMSELALNKVYTGLQFFHKSSRRILWQQLADGVLPDQNELTMMVNRRKRCFRVQCFLMSADVLEAPLLAVVFYEVTQLVEAQQKMKDSERQVRALLDSAPDAILLSDTNGNIYMANKKAQQLFDMTLDNFLNATIETLIPIEIRKHHAMLREKYAKNPQERVMSMGTDFKAQKANGATFDAEISLSPITIKGKQHVISIIRDITERKKLENDVRQSQKMDALGKLTGNLAHDFNNFLTTIIGNLDLSKLLLEQPELDKLKLEEKLNAAVSASEKASKLTRRLLTFARQQPVSENCVLLLSFLEEESRILAAASGKLVKFEICPRRFAWPIMVNRDELMTAMLNLLTNAKDAMPGGGSVFIDVENFMLEDKGFDVLGGEIPVGDYVILSVSDTGTGIETENLNSIFEPFFTTKPKNKGTGFGLAQVFSFMKQSKGFIKLYTEQGIGTTFQLFFPRDDSEECVKLMSGIPPETPTVSSSVIEVDDAFDPSQFSILVVDDDVGVRALAVEYLERAGYNVITAYSADTALSVLRKQSVDFMLTDVVMPEKNGFELASIVESEYPDVDIVFSSGFPKDILNQARLLKNKMILLDKPYRKSHLLSIVQSRLMLRKAASESNNKK</sequence>
<evidence type="ECO:0000256" key="2">
    <source>
        <dbReference type="ARBA" id="ARBA00004651"/>
    </source>
</evidence>
<dbReference type="Gene3D" id="1.10.287.130">
    <property type="match status" value="1"/>
</dbReference>
<dbReference type="PROSITE" id="PS50110">
    <property type="entry name" value="RESPONSE_REGULATORY"/>
    <property type="match status" value="1"/>
</dbReference>
<evidence type="ECO:0000256" key="4">
    <source>
        <dbReference type="ARBA" id="ARBA00022475"/>
    </source>
</evidence>
<evidence type="ECO:0000259" key="15">
    <source>
        <dbReference type="PROSITE" id="PS50109"/>
    </source>
</evidence>
<dbReference type="InterPro" id="IPR000700">
    <property type="entry name" value="PAS-assoc_C"/>
</dbReference>
<dbReference type="Gene3D" id="3.30.450.20">
    <property type="entry name" value="PAS domain"/>
    <property type="match status" value="2"/>
</dbReference>
<dbReference type="SMART" id="SM00091">
    <property type="entry name" value="PAS"/>
    <property type="match status" value="2"/>
</dbReference>
<comment type="catalytic activity">
    <reaction evidence="1">
        <text>ATP + protein L-histidine = ADP + protein N-phospho-L-histidine.</text>
        <dbReference type="EC" id="2.7.13.3"/>
    </reaction>
</comment>
<feature type="domain" description="Histidine kinase" evidence="15">
    <location>
        <begin position="629"/>
        <end position="857"/>
    </location>
</feature>
<feature type="domain" description="PAS" evidence="17">
    <location>
        <begin position="489"/>
        <end position="558"/>
    </location>
</feature>
<dbReference type="InterPro" id="IPR004358">
    <property type="entry name" value="Sig_transdc_His_kin-like_C"/>
</dbReference>
<evidence type="ECO:0000256" key="12">
    <source>
        <dbReference type="ARBA" id="ARBA00023012"/>
    </source>
</evidence>
<keyword evidence="6" id="KW-0808">Transferase</keyword>
<accession>A0A4P7NWX2</accession>
<keyword evidence="12" id="KW-0902">Two-component regulatory system</keyword>